<accession>Q2GBR2</accession>
<name>Q2GBR2_NOVAD</name>
<dbReference type="KEGG" id="nar:Saro_0263"/>
<gene>
    <name evidence="1" type="ordered locus">Saro_0263</name>
</gene>
<evidence type="ECO:0000313" key="1">
    <source>
        <dbReference type="EMBL" id="ABD24711.1"/>
    </source>
</evidence>
<dbReference type="eggNOG" id="ENOG5034AXU">
    <property type="taxonomic scope" value="Bacteria"/>
</dbReference>
<organism evidence="1 2">
    <name type="scientific">Novosphingobium aromaticivorans (strain ATCC 700278 / DSM 12444 / CCUG 56034 / CIP 105152 / NBRC 16084 / F199)</name>
    <dbReference type="NCBI Taxonomy" id="279238"/>
    <lineage>
        <taxon>Bacteria</taxon>
        <taxon>Pseudomonadati</taxon>
        <taxon>Pseudomonadota</taxon>
        <taxon>Alphaproteobacteria</taxon>
        <taxon>Sphingomonadales</taxon>
        <taxon>Sphingomonadaceae</taxon>
        <taxon>Novosphingobium</taxon>
    </lineage>
</organism>
<dbReference type="EMBL" id="CP000248">
    <property type="protein sequence ID" value="ABD24711.1"/>
    <property type="molecule type" value="Genomic_DNA"/>
</dbReference>
<protein>
    <submittedName>
        <fullName evidence="1">Uncharacterized protein</fullName>
    </submittedName>
</protein>
<keyword evidence="2" id="KW-1185">Reference proteome</keyword>
<dbReference type="AlphaFoldDB" id="Q2GBR2"/>
<dbReference type="HOGENOM" id="CLU_801288_0_0_5"/>
<proteinExistence type="predicted"/>
<sequence length="346" mass="38075">MLVEFVTIDGRAIPLHPLGGCSGKGGDSHGGTVRVADGQCIKTRCPKCNEPVFFIRHNGGSVYIDPPLGPPWLRHPCMPDQARKHVPEINPKISSVSPEASHMLGRVRGLITGVVIKAELVSGGKQAVLTIAVAQPDPLVLLMRSPSFYFVGRMVILRPAKRALYSAEDPADVFLIDRALYVPSGLRSPEFPLLQEGASGTAGPDDAKTRLKLDGETRGVAKAYRKFLMQGLSGPWQAQELASIIHLLDGRSQDDAVHLAAVLSLQKCIDHGDPNAALLLAKNLHSERREKLASWFRMYSPLIIDLSRLDKKFWFVRDAEHKILPFNMEGARSNPVFRHGRNAQRR</sequence>
<dbReference type="Proteomes" id="UP000009134">
    <property type="component" value="Chromosome"/>
</dbReference>
<evidence type="ECO:0000313" key="2">
    <source>
        <dbReference type="Proteomes" id="UP000009134"/>
    </source>
</evidence>
<reference evidence="2" key="1">
    <citation type="submission" date="2006-01" db="EMBL/GenBank/DDBJ databases">
        <title>Complete sequence of Novosphingobium aromaticivorans DSM 12444.</title>
        <authorList>
            <consortium name="US DOE Joint Genome Institute"/>
            <person name="Copeland A."/>
            <person name="Lucas S."/>
            <person name="Lapidus A."/>
            <person name="Barry K."/>
            <person name="Detter J.C."/>
            <person name="Glavina T."/>
            <person name="Hammon N."/>
            <person name="Israni S."/>
            <person name="Pitluck S."/>
            <person name="Chain P."/>
            <person name="Malfatti S."/>
            <person name="Shin M."/>
            <person name="Vergez L."/>
            <person name="Schmutz J."/>
            <person name="Larimer F."/>
            <person name="Land M."/>
            <person name="Kyrpides N."/>
            <person name="Ivanova N."/>
            <person name="Fredrickson J."/>
            <person name="Balkwill D."/>
            <person name="Romine M.F."/>
            <person name="Richardson P."/>
        </authorList>
    </citation>
    <scope>NUCLEOTIDE SEQUENCE [LARGE SCALE GENOMIC DNA]</scope>
    <source>
        <strain evidence="2">ATCC 700278 / DSM 12444 / CCUG 56034 / CIP 105152 / NBRC 16084 / F199</strain>
    </source>
</reference>
<dbReference type="STRING" id="279238.Saro_0263"/>
<dbReference type="RefSeq" id="WP_011443925.1">
    <property type="nucleotide sequence ID" value="NC_007794.1"/>
</dbReference>